<evidence type="ECO:0000313" key="3">
    <source>
        <dbReference type="EMBL" id="POS76103.1"/>
    </source>
</evidence>
<dbReference type="AlphaFoldDB" id="A0A2P5I0Q8"/>
<dbReference type="Proteomes" id="UP000094444">
    <property type="component" value="Unassembled WGS sequence"/>
</dbReference>
<dbReference type="SUPFAM" id="SSF53474">
    <property type="entry name" value="alpha/beta-Hydrolases"/>
    <property type="match status" value="1"/>
</dbReference>
<keyword evidence="1" id="KW-0732">Signal</keyword>
<dbReference type="PANTHER" id="PTHR11559">
    <property type="entry name" value="CARBOXYLESTERASE"/>
    <property type="match status" value="1"/>
</dbReference>
<dbReference type="Gene3D" id="3.40.50.1820">
    <property type="entry name" value="alpha/beta hydrolase"/>
    <property type="match status" value="1"/>
</dbReference>
<comment type="caution">
    <text evidence="3">The sequence shown here is derived from an EMBL/GenBank/DDBJ whole genome shotgun (WGS) entry which is preliminary data.</text>
</comment>
<dbReference type="InterPro" id="IPR002018">
    <property type="entry name" value="CarbesteraseB"/>
</dbReference>
<dbReference type="Pfam" id="PF00135">
    <property type="entry name" value="COesterase"/>
    <property type="match status" value="1"/>
</dbReference>
<dbReference type="OrthoDB" id="408631at2759"/>
<proteinExistence type="predicted"/>
<protein>
    <recommendedName>
        <fullName evidence="2">Carboxylesterase type B domain-containing protein</fullName>
    </recommendedName>
</protein>
<name>A0A2P5I0Q8_DIAHE</name>
<evidence type="ECO:0000259" key="2">
    <source>
        <dbReference type="Pfam" id="PF00135"/>
    </source>
</evidence>
<accession>A0A2P5I0Q8</accession>
<evidence type="ECO:0000256" key="1">
    <source>
        <dbReference type="SAM" id="SignalP"/>
    </source>
</evidence>
<evidence type="ECO:0000313" key="4">
    <source>
        <dbReference type="Proteomes" id="UP000094444"/>
    </source>
</evidence>
<organism evidence="3 4">
    <name type="scientific">Diaporthe helianthi</name>
    <dbReference type="NCBI Taxonomy" id="158607"/>
    <lineage>
        <taxon>Eukaryota</taxon>
        <taxon>Fungi</taxon>
        <taxon>Dikarya</taxon>
        <taxon>Ascomycota</taxon>
        <taxon>Pezizomycotina</taxon>
        <taxon>Sordariomycetes</taxon>
        <taxon>Sordariomycetidae</taxon>
        <taxon>Diaporthales</taxon>
        <taxon>Diaporthaceae</taxon>
        <taxon>Diaporthe</taxon>
    </lineage>
</organism>
<feature type="domain" description="Carboxylesterase type B" evidence="2">
    <location>
        <begin position="39"/>
        <end position="553"/>
    </location>
</feature>
<dbReference type="STRING" id="158607.A0A2P5I0Q8"/>
<gene>
    <name evidence="3" type="ORF">DHEL01_v205498</name>
</gene>
<sequence length="638" mass="70461">MNSTWSRKALLSFALTAAVVAEPIVKLDKSKVTYRGLTRDSVEDFHNMKFAHDTAGQRRFAPPELYTPPDGSVIDGTSHGPACPQYQAAVPPFFDETPDISEDCLHLRITRPAGTTENDRLPVVVHLVGGGVVKGSTYDSHVDPKNLVTHSMSLNKPIIHVAVNYRLTIFGFARLPILMDKKSLNVGMRDQRAGFEWVQKHISAFGGDSDRITSFGLSSGATFTSLHLMTFGGEQGVPFTQAWAMSGPPGTALNITSDATEIHTRAVAETTGCSLEDDQTSDEQILQCLRDVPMGKLLDVAVEYSQKNHPPLGLFTFIPSVDGDFLPDRQSKLYKTGKFVKGIPMVLGWTQDDGATNAGPAPAFQTQEDMKTPIKNFAHALTEEDYEHLFSLYQVADFDQDVRNYEARKSDSDPAAPVHYFRIARIMRDLLFTCSSIDFGFHISRQSKEQDPSFGGVRLYDLNQSMLTPMFHGAGMPWLGAIHGSDLDYLFNNVVSKEQMSDQDRRLAEHLQSSFINFAYTGDPNEESARGESLLWPEAFEETGEIIDLSHENPSCSSLDVQVIGGPLGTGSCHLAADVHRTEDLNKHQGTPQQPLVDSVQYGEMGSGASQERQKMLDNEKLIERCIFINSLAERLGH</sequence>
<feature type="signal peptide" evidence="1">
    <location>
        <begin position="1"/>
        <end position="21"/>
    </location>
</feature>
<reference evidence="3" key="1">
    <citation type="submission" date="2017-09" db="EMBL/GenBank/DDBJ databases">
        <title>Polyketide synthases of a Diaporthe helianthi virulent isolate.</title>
        <authorList>
            <person name="Baroncelli R."/>
        </authorList>
    </citation>
    <scope>NUCLEOTIDE SEQUENCE [LARGE SCALE GENOMIC DNA]</scope>
    <source>
        <strain evidence="3">7/96</strain>
    </source>
</reference>
<dbReference type="InterPro" id="IPR050309">
    <property type="entry name" value="Type-B_Carboxylest/Lipase"/>
</dbReference>
<dbReference type="InParanoid" id="A0A2P5I0Q8"/>
<keyword evidence="4" id="KW-1185">Reference proteome</keyword>
<dbReference type="InterPro" id="IPR029058">
    <property type="entry name" value="AB_hydrolase_fold"/>
</dbReference>
<dbReference type="EMBL" id="MAVT02000407">
    <property type="protein sequence ID" value="POS76103.1"/>
    <property type="molecule type" value="Genomic_DNA"/>
</dbReference>
<feature type="chain" id="PRO_5015165348" description="Carboxylesterase type B domain-containing protein" evidence="1">
    <location>
        <begin position="22"/>
        <end position="638"/>
    </location>
</feature>